<sequence length="163" mass="18100">MFRMVAQWGHIRAVFIQIQVVLWALFCAKAIFITNILTCEILAYGPTPMSLSSAILALPLPVREVAGSAPGNGLDLCAMDNLEASAHRMNINLAACKQCRCCTIFCQRNVRTPAWASKQSTSSVHGSLHDYIHFNRDPALYLAYANPDCHISECDNRIVKSRF</sequence>
<proteinExistence type="predicted"/>
<gene>
    <name evidence="1" type="ORF">MUK42_17990</name>
</gene>
<name>A0A9E7JDR4_9LILI</name>
<organism evidence="1 2">
    <name type="scientific">Musa troglodytarum</name>
    <name type="common">fe'i banana</name>
    <dbReference type="NCBI Taxonomy" id="320322"/>
    <lineage>
        <taxon>Eukaryota</taxon>
        <taxon>Viridiplantae</taxon>
        <taxon>Streptophyta</taxon>
        <taxon>Embryophyta</taxon>
        <taxon>Tracheophyta</taxon>
        <taxon>Spermatophyta</taxon>
        <taxon>Magnoliopsida</taxon>
        <taxon>Liliopsida</taxon>
        <taxon>Zingiberales</taxon>
        <taxon>Musaceae</taxon>
        <taxon>Musa</taxon>
    </lineage>
</organism>
<dbReference type="Proteomes" id="UP001055439">
    <property type="component" value="Chromosome 10"/>
</dbReference>
<dbReference type="EMBL" id="CP097503">
    <property type="protein sequence ID" value="URD77383.1"/>
    <property type="molecule type" value="Genomic_DNA"/>
</dbReference>
<protein>
    <submittedName>
        <fullName evidence="1">Uncharacterized protein</fullName>
    </submittedName>
</protein>
<accession>A0A9E7JDR4</accession>
<dbReference type="AlphaFoldDB" id="A0A9E7JDR4"/>
<evidence type="ECO:0000313" key="2">
    <source>
        <dbReference type="Proteomes" id="UP001055439"/>
    </source>
</evidence>
<reference evidence="1" key="1">
    <citation type="submission" date="2022-05" db="EMBL/GenBank/DDBJ databases">
        <title>The Musa troglodytarum L. genome provides insights into the mechanism of non-climacteric behaviour and enrichment of carotenoids.</title>
        <authorList>
            <person name="Wang J."/>
        </authorList>
    </citation>
    <scope>NUCLEOTIDE SEQUENCE</scope>
    <source>
        <tissue evidence="1">Leaf</tissue>
    </source>
</reference>
<evidence type="ECO:0000313" key="1">
    <source>
        <dbReference type="EMBL" id="URD77383.1"/>
    </source>
</evidence>
<keyword evidence="2" id="KW-1185">Reference proteome</keyword>